<reference evidence="2 3" key="1">
    <citation type="journal article" date="2014" name="Proc. Natl. Acad. Sci. U.S.A.">
        <title>Functional type 2 photosynthetic reaction centers found in the rare bacterial phylum Gemmatimonadetes.</title>
        <authorList>
            <person name="Zeng Y."/>
            <person name="Feng F."/>
            <person name="Medova H."/>
            <person name="Dean J."/>
            <person name="Koblizek M."/>
        </authorList>
    </citation>
    <scope>NUCLEOTIDE SEQUENCE [LARGE SCALE GENOMIC DNA]</scope>
    <source>
        <strain evidence="2 3">AP64</strain>
    </source>
</reference>
<evidence type="ECO:0000256" key="1">
    <source>
        <dbReference type="SAM" id="Phobius"/>
    </source>
</evidence>
<dbReference type="RefSeq" id="WP_026850244.1">
    <property type="nucleotide sequence ID" value="NZ_CP011454.1"/>
</dbReference>
<dbReference type="Proteomes" id="UP000076404">
    <property type="component" value="Chromosome"/>
</dbReference>
<name>A0A143BJ60_9BACT</name>
<keyword evidence="1" id="KW-0472">Membrane</keyword>
<dbReference type="EMBL" id="CP011454">
    <property type="protein sequence ID" value="AMW04510.1"/>
    <property type="molecule type" value="Genomic_DNA"/>
</dbReference>
<keyword evidence="1" id="KW-0812">Transmembrane</keyword>
<accession>A0A143BJ60</accession>
<proteinExistence type="predicted"/>
<organism evidence="2 3">
    <name type="scientific">Gemmatimonas phototrophica</name>
    <dbReference type="NCBI Taxonomy" id="1379270"/>
    <lineage>
        <taxon>Bacteria</taxon>
        <taxon>Pseudomonadati</taxon>
        <taxon>Gemmatimonadota</taxon>
        <taxon>Gemmatimonadia</taxon>
        <taxon>Gemmatimonadales</taxon>
        <taxon>Gemmatimonadaceae</taxon>
        <taxon>Gemmatimonas</taxon>
    </lineage>
</organism>
<keyword evidence="3" id="KW-1185">Reference proteome</keyword>
<dbReference type="KEGG" id="gph:GEMMAAP_05945"/>
<feature type="transmembrane region" description="Helical" evidence="1">
    <location>
        <begin position="12"/>
        <end position="37"/>
    </location>
</feature>
<gene>
    <name evidence="2" type="ORF">GEMMAAP_05945</name>
</gene>
<protein>
    <submittedName>
        <fullName evidence="2">Uncharacterized protein</fullName>
    </submittedName>
</protein>
<dbReference type="AlphaFoldDB" id="A0A143BJ60"/>
<reference evidence="2 3" key="2">
    <citation type="journal article" date="2016" name="Environ. Microbiol. Rep.">
        <title>Metagenomic evidence for the presence of phototrophic Gemmatimonadetes bacteria in diverse environments.</title>
        <authorList>
            <person name="Zeng Y."/>
            <person name="Baumbach J."/>
            <person name="Barbosa E.G."/>
            <person name="Azevedo V."/>
            <person name="Zhang C."/>
            <person name="Koblizek M."/>
        </authorList>
    </citation>
    <scope>NUCLEOTIDE SEQUENCE [LARGE SCALE GENOMIC DNA]</scope>
    <source>
        <strain evidence="2 3">AP64</strain>
    </source>
</reference>
<sequence length="102" mass="10960">MESSLLQWLTGIGWTAFTWALGGLLLVNGLAVALWITKRDRSLVQRYTSLWLAVNLLLVAIGVGVPTVTAVARLAVMGARAVTPGVNWFPGETPQARVMLAD</sequence>
<evidence type="ECO:0000313" key="3">
    <source>
        <dbReference type="Proteomes" id="UP000076404"/>
    </source>
</evidence>
<feature type="transmembrane region" description="Helical" evidence="1">
    <location>
        <begin position="49"/>
        <end position="72"/>
    </location>
</feature>
<keyword evidence="1" id="KW-1133">Transmembrane helix</keyword>
<evidence type="ECO:0000313" key="2">
    <source>
        <dbReference type="EMBL" id="AMW04510.1"/>
    </source>
</evidence>
<dbReference type="STRING" id="1379270.GEMMAAP_05945"/>